<evidence type="ECO:0000256" key="2">
    <source>
        <dbReference type="ARBA" id="ARBA00022723"/>
    </source>
</evidence>
<keyword evidence="3" id="KW-0408">Iron</keyword>
<sequence>MGKYRFIMHEENCINCKACENVCRTTHDTAPGLWLGKLLYTTPEGKMEAQVKFRACPQCNHAKCVSACPTGALIMRDLDGIVYVDVDKCTGCGLCLIACPHDLLWKDPRTGKIVKCDMCYERMDQGLEPSCIASCPTNALELIERKPGEPLHKIHHKK</sequence>
<dbReference type="EMBL" id="AM180252">
    <property type="protein sequence ID" value="CAJ55118.1"/>
    <property type="molecule type" value="Genomic_DNA"/>
</dbReference>
<keyword evidence="1" id="KW-0004">4Fe-4S</keyword>
<accession>Q1MPF9</accession>
<dbReference type="InterPro" id="IPR050954">
    <property type="entry name" value="ET_IronSulfur_Cluster-Binding"/>
</dbReference>
<dbReference type="PROSITE" id="PS51379">
    <property type="entry name" value="4FE4S_FER_2"/>
    <property type="match status" value="3"/>
</dbReference>
<dbReference type="eggNOG" id="COG0437">
    <property type="taxonomic scope" value="Bacteria"/>
</dbReference>
<dbReference type="InterPro" id="IPR017900">
    <property type="entry name" value="4Fe4S_Fe_S_CS"/>
</dbReference>
<dbReference type="SUPFAM" id="SSF54862">
    <property type="entry name" value="4Fe-4S ferredoxins"/>
    <property type="match status" value="1"/>
</dbReference>
<evidence type="ECO:0000256" key="3">
    <source>
        <dbReference type="ARBA" id="ARBA00023004"/>
    </source>
</evidence>
<evidence type="ECO:0000256" key="4">
    <source>
        <dbReference type="ARBA" id="ARBA00023014"/>
    </source>
</evidence>
<keyword evidence="7" id="KW-1185">Reference proteome</keyword>
<dbReference type="GO" id="GO:0051539">
    <property type="term" value="F:4 iron, 4 sulfur cluster binding"/>
    <property type="evidence" value="ECO:0007669"/>
    <property type="project" value="UniProtKB-KW"/>
</dbReference>
<dbReference type="Gene3D" id="3.30.70.20">
    <property type="match status" value="2"/>
</dbReference>
<dbReference type="OrthoDB" id="9789030at2"/>
<dbReference type="PANTHER" id="PTHR43177">
    <property type="entry name" value="PROTEIN NRFC"/>
    <property type="match status" value="1"/>
</dbReference>
<dbReference type="STRING" id="363253.LI1064"/>
<keyword evidence="2" id="KW-0479">Metal-binding</keyword>
<feature type="domain" description="4Fe-4S ferredoxin-type" evidence="5">
    <location>
        <begin position="47"/>
        <end position="78"/>
    </location>
</feature>
<dbReference type="GO" id="GO:0046872">
    <property type="term" value="F:metal ion binding"/>
    <property type="evidence" value="ECO:0007669"/>
    <property type="project" value="UniProtKB-KW"/>
</dbReference>
<dbReference type="KEGG" id="lip:LI1064"/>
<dbReference type="Proteomes" id="UP000002430">
    <property type="component" value="Chromosome"/>
</dbReference>
<dbReference type="Pfam" id="PF12800">
    <property type="entry name" value="Fer4_4"/>
    <property type="match status" value="1"/>
</dbReference>
<dbReference type="RefSeq" id="WP_011527147.1">
    <property type="nucleotide sequence ID" value="NC_008011.1"/>
</dbReference>
<protein>
    <submittedName>
        <fullName evidence="6">Fe-S-cluster-containing hydrogenase components 1</fullName>
    </submittedName>
</protein>
<proteinExistence type="predicted"/>
<dbReference type="InterPro" id="IPR017896">
    <property type="entry name" value="4Fe4S_Fe-S-bd"/>
</dbReference>
<evidence type="ECO:0000313" key="7">
    <source>
        <dbReference type="Proteomes" id="UP000002430"/>
    </source>
</evidence>
<organism evidence="6 7">
    <name type="scientific">Lawsonia intracellularis (strain PHE/MN1-00)</name>
    <dbReference type="NCBI Taxonomy" id="363253"/>
    <lineage>
        <taxon>Bacteria</taxon>
        <taxon>Pseudomonadati</taxon>
        <taxon>Thermodesulfobacteriota</taxon>
        <taxon>Desulfovibrionia</taxon>
        <taxon>Desulfovibrionales</taxon>
        <taxon>Desulfovibrionaceae</taxon>
        <taxon>Lawsonia</taxon>
    </lineage>
</organism>
<dbReference type="HOGENOM" id="CLU_043374_2_2_7"/>
<evidence type="ECO:0000313" key="6">
    <source>
        <dbReference type="EMBL" id="CAJ55118.1"/>
    </source>
</evidence>
<dbReference type="Pfam" id="PF13247">
    <property type="entry name" value="Fer4_11"/>
    <property type="match status" value="1"/>
</dbReference>
<dbReference type="CDD" id="cd04410">
    <property type="entry name" value="DMSOR_beta-like"/>
    <property type="match status" value="1"/>
</dbReference>
<reference evidence="6 7" key="1">
    <citation type="submission" date="2005-11" db="EMBL/GenBank/DDBJ databases">
        <title>The complete genome sequence of Lawsonia intracellularis: the causative agent of proliferative enteropathy.</title>
        <authorList>
            <person name="Kaur K."/>
            <person name="Zhang Q."/>
            <person name="Beckler D."/>
            <person name="Munir S."/>
            <person name="Li L."/>
            <person name="Kinsley K."/>
            <person name="Herron L."/>
            <person name="Peterson A."/>
            <person name="May B."/>
            <person name="Singh S."/>
            <person name="Gebhart C."/>
            <person name="Kapur V."/>
        </authorList>
    </citation>
    <scope>NUCLEOTIDE SEQUENCE [LARGE SCALE GENOMIC DNA]</scope>
    <source>
        <strain evidence="6 7">PHE/MN1-00</strain>
    </source>
</reference>
<feature type="domain" description="4Fe-4S ferredoxin-type" evidence="5">
    <location>
        <begin position="4"/>
        <end position="32"/>
    </location>
</feature>
<evidence type="ECO:0000259" key="5">
    <source>
        <dbReference type="PROSITE" id="PS51379"/>
    </source>
</evidence>
<dbReference type="AlphaFoldDB" id="Q1MPF9"/>
<evidence type="ECO:0000256" key="1">
    <source>
        <dbReference type="ARBA" id="ARBA00022485"/>
    </source>
</evidence>
<keyword evidence="4" id="KW-0411">Iron-sulfur</keyword>
<dbReference type="PROSITE" id="PS00198">
    <property type="entry name" value="4FE4S_FER_1"/>
    <property type="match status" value="1"/>
</dbReference>
<gene>
    <name evidence="6" type="primary">fdhF</name>
    <name evidence="6" type="ordered locus">LI1064</name>
</gene>
<feature type="domain" description="4Fe-4S ferredoxin-type" evidence="5">
    <location>
        <begin position="80"/>
        <end position="109"/>
    </location>
</feature>
<name>Q1MPF9_LAWIP</name>
<dbReference type="PANTHER" id="PTHR43177:SF3">
    <property type="entry name" value="PROTEIN NRFC HOMOLOG"/>
    <property type="match status" value="1"/>
</dbReference>